<protein>
    <submittedName>
        <fullName evidence="2">Uncharacterized protein</fullName>
    </submittedName>
</protein>
<dbReference type="AlphaFoldDB" id="A0AA86T8L1"/>
<feature type="transmembrane region" description="Helical" evidence="1">
    <location>
        <begin position="30"/>
        <end position="54"/>
    </location>
</feature>
<keyword evidence="1" id="KW-0472">Membrane</keyword>
<reference evidence="2" key="1">
    <citation type="submission" date="2022-10" db="EMBL/GenBank/DDBJ databases">
        <authorList>
            <person name="Koch H."/>
        </authorList>
    </citation>
    <scope>NUCLEOTIDE SEQUENCE</scope>
    <source>
        <strain evidence="2">DNF</strain>
    </source>
</reference>
<proteinExistence type="predicted"/>
<evidence type="ECO:0000313" key="3">
    <source>
        <dbReference type="Proteomes" id="UP001179121"/>
    </source>
</evidence>
<dbReference type="EMBL" id="OX365700">
    <property type="protein sequence ID" value="CAI4029843.1"/>
    <property type="molecule type" value="Genomic_DNA"/>
</dbReference>
<sequence>MWAAAVSVIAAGAMSGYLSAMPVRMLAVLAAMGVLVRFVPEVVVMEVGMTMAMFMAVRPRMAVRVFVCVGVRMGV</sequence>
<evidence type="ECO:0000313" key="2">
    <source>
        <dbReference type="EMBL" id="CAI4029843.1"/>
    </source>
</evidence>
<organism evidence="2 3">
    <name type="scientific">Nitrospira tepida</name>
    <dbReference type="NCBI Taxonomy" id="2973512"/>
    <lineage>
        <taxon>Bacteria</taxon>
        <taxon>Pseudomonadati</taxon>
        <taxon>Nitrospirota</taxon>
        <taxon>Nitrospiria</taxon>
        <taxon>Nitrospirales</taxon>
        <taxon>Nitrospiraceae</taxon>
        <taxon>Nitrospira</taxon>
    </lineage>
</organism>
<name>A0AA86T8L1_9BACT</name>
<dbReference type="RefSeq" id="WP_289266867.1">
    <property type="nucleotide sequence ID" value="NZ_OX365700.1"/>
</dbReference>
<dbReference type="KEGG" id="nti:DNFV4_00262"/>
<gene>
    <name evidence="2" type="ORF">DNFV4_00262</name>
</gene>
<keyword evidence="1" id="KW-0812">Transmembrane</keyword>
<keyword evidence="3" id="KW-1185">Reference proteome</keyword>
<accession>A0AA86T8L1</accession>
<keyword evidence="1" id="KW-1133">Transmembrane helix</keyword>
<dbReference type="Proteomes" id="UP001179121">
    <property type="component" value="Chromosome"/>
</dbReference>
<evidence type="ECO:0000256" key="1">
    <source>
        <dbReference type="SAM" id="Phobius"/>
    </source>
</evidence>